<dbReference type="InterPro" id="IPR050683">
    <property type="entry name" value="Bact_Polysacc_Export_ATP-bd"/>
</dbReference>
<dbReference type="InterPro" id="IPR027417">
    <property type="entry name" value="P-loop_NTPase"/>
</dbReference>
<dbReference type="InterPro" id="IPR053990">
    <property type="entry name" value="TagH_C"/>
</dbReference>
<dbReference type="InterPro" id="IPR003439">
    <property type="entry name" value="ABC_transporter-like_ATP-bd"/>
</dbReference>
<keyword evidence="1" id="KW-1133">Transmembrane helix</keyword>
<organism evidence="3 4">
    <name type="scientific">Salinicoccus bachuensis</name>
    <dbReference type="NCBI Taxonomy" id="3136731"/>
    <lineage>
        <taxon>Bacteria</taxon>
        <taxon>Bacillati</taxon>
        <taxon>Bacillota</taxon>
        <taxon>Bacilli</taxon>
        <taxon>Bacillales</taxon>
        <taxon>Staphylococcaceae</taxon>
        <taxon>Salinicoccus</taxon>
    </lineage>
</organism>
<feature type="domain" description="ABC transporter" evidence="2">
    <location>
        <begin position="7"/>
        <end position="235"/>
    </location>
</feature>
<proteinExistence type="predicted"/>
<evidence type="ECO:0000259" key="2">
    <source>
        <dbReference type="PROSITE" id="PS50893"/>
    </source>
</evidence>
<gene>
    <name evidence="3" type="ORF">RQP18_08905</name>
</gene>
<feature type="transmembrane region" description="Helical" evidence="1">
    <location>
        <begin position="282"/>
        <end position="301"/>
    </location>
</feature>
<dbReference type="PANTHER" id="PTHR46743:SF2">
    <property type="entry name" value="TEICHOIC ACIDS EXPORT ATP-BINDING PROTEIN TAGH"/>
    <property type="match status" value="1"/>
</dbReference>
<name>A0ABZ3CFA9_9STAP</name>
<sequence length="497" mass="56963">MQNIILLRALNLTYAKESKKFADRMLGREEGLLLKDVTFHLYKGEVLGILSDYRTLHYLKEMVNGSLDPKEGRIKTDSSILSLDVLDHINHPHPLNIFVFEILDEYMRTEDVEEAVGQIVAQPLFRKYWSTPVRELTRRDIALILLELSRFTDAEIIVYCNMYRHLKSQDTAVFKSTINGQEDKERGVLLLESSIEPIESLANYFLWLSYGQIRYDGSVKQGITQYNTYMKQKSQLKSVDEEAQFDLEWKRNINEYGRYAHGLKRLSRKQASPIDGLNIRKIILSLVLMFTMLMASVVIFMDISFTGSANTGQEQTVAVPETEVDDRIAYAVNAEESLEVNGESHPYMSLLQVSDREEGTYTIVDGETTVEMDASSFIYFNPASLYPETTLEALLPYTDEVFENNYLYYSRVMNRESGAVTESMNLSASSDRHAELSGIPISYQFRDGLVFSMSFPARGIDGMYEAFGITTEDVIFRLPDGYMILDASNQTWLYIQR</sequence>
<keyword evidence="1" id="KW-0812">Transmembrane</keyword>
<evidence type="ECO:0000256" key="1">
    <source>
        <dbReference type="SAM" id="Phobius"/>
    </source>
</evidence>
<reference evidence="4" key="1">
    <citation type="submission" date="2023-10" db="EMBL/GenBank/DDBJ databases">
        <title>Genome analysis and identification of Salinococcus sp. Bachu38 nov., a PGPR from the rhizosphere of Tamarix.</title>
        <authorList>
            <person name="Liang Z."/>
            <person name="Zhang X."/>
            <person name="Jia J."/>
            <person name="Chen X."/>
            <person name="Wang Y."/>
            <person name="Wang Q."/>
            <person name="Wang R."/>
        </authorList>
    </citation>
    <scope>NUCLEOTIDE SEQUENCE [LARGE SCALE GENOMIC DNA]</scope>
    <source>
        <strain evidence="4">Bachu38</strain>
    </source>
</reference>
<dbReference type="Proteomes" id="UP001455384">
    <property type="component" value="Chromosome"/>
</dbReference>
<dbReference type="Pfam" id="PF22096">
    <property type="entry name" value="TagH_C"/>
    <property type="match status" value="1"/>
</dbReference>
<dbReference type="RefSeq" id="WP_342387348.1">
    <property type="nucleotide sequence ID" value="NZ_CP138333.2"/>
</dbReference>
<dbReference type="SUPFAM" id="SSF52540">
    <property type="entry name" value="P-loop containing nucleoside triphosphate hydrolases"/>
    <property type="match status" value="1"/>
</dbReference>
<dbReference type="EMBL" id="CP138333">
    <property type="protein sequence ID" value="WZX28772.1"/>
    <property type="molecule type" value="Genomic_DNA"/>
</dbReference>
<evidence type="ECO:0000313" key="3">
    <source>
        <dbReference type="EMBL" id="WZX28772.1"/>
    </source>
</evidence>
<dbReference type="PROSITE" id="PS50893">
    <property type="entry name" value="ABC_TRANSPORTER_2"/>
    <property type="match status" value="1"/>
</dbReference>
<protein>
    <recommendedName>
        <fullName evidence="2">ABC transporter domain-containing protein</fullName>
    </recommendedName>
</protein>
<dbReference type="PANTHER" id="PTHR46743">
    <property type="entry name" value="TEICHOIC ACIDS EXPORT ATP-BINDING PROTEIN TAGH"/>
    <property type="match status" value="1"/>
</dbReference>
<keyword evidence="1" id="KW-0472">Membrane</keyword>
<evidence type="ECO:0000313" key="4">
    <source>
        <dbReference type="Proteomes" id="UP001455384"/>
    </source>
</evidence>
<keyword evidence="4" id="KW-1185">Reference proteome</keyword>
<accession>A0ABZ3CFA9</accession>